<dbReference type="InterPro" id="IPR050595">
    <property type="entry name" value="Bact_response_regulator"/>
</dbReference>
<dbReference type="RefSeq" id="WP_096893351.1">
    <property type="nucleotide sequence ID" value="NZ_BAOS01000005.1"/>
</dbReference>
<dbReference type="PROSITE" id="PS50110">
    <property type="entry name" value="RESPONSE_REGULATORY"/>
    <property type="match status" value="1"/>
</dbReference>
<dbReference type="OrthoDB" id="9813953at2"/>
<evidence type="ECO:0000256" key="1">
    <source>
        <dbReference type="ARBA" id="ARBA00022553"/>
    </source>
</evidence>
<keyword evidence="1" id="KW-0597">Phosphoprotein</keyword>
<dbReference type="EMBL" id="BAOS01000005">
    <property type="protein sequence ID" value="GAX60095.1"/>
    <property type="molecule type" value="Genomic_DNA"/>
</dbReference>
<keyword evidence="5" id="KW-1185">Reference proteome</keyword>
<dbReference type="SUPFAM" id="SSF52172">
    <property type="entry name" value="CheY-like"/>
    <property type="match status" value="1"/>
</dbReference>
<proteinExistence type="predicted"/>
<dbReference type="Gene3D" id="3.40.50.2300">
    <property type="match status" value="1"/>
</dbReference>
<dbReference type="InterPro" id="IPR011006">
    <property type="entry name" value="CheY-like_superfamily"/>
</dbReference>
<dbReference type="InterPro" id="IPR001789">
    <property type="entry name" value="Sig_transdc_resp-reg_receiver"/>
</dbReference>
<feature type="domain" description="Response regulatory" evidence="3">
    <location>
        <begin position="3"/>
        <end position="115"/>
    </location>
</feature>
<name>A0A286TW50_9BACT</name>
<accession>A0A286TW50</accession>
<evidence type="ECO:0000313" key="5">
    <source>
        <dbReference type="Proteomes" id="UP000218542"/>
    </source>
</evidence>
<gene>
    <name evidence="4" type="ORF">SCALIN_C05_0180</name>
</gene>
<protein>
    <submittedName>
        <fullName evidence="4">CheY-like receiver protein</fullName>
    </submittedName>
</protein>
<sequence length="126" mass="14838">MTKILLVEDNINQCLLYKQELEHEGYKVITANNEKDAFKKMQNQTPDLIITEICMSEMDRIEALGWFFNKHKYIPILLNTAYSNYKDHYMARIADALVFKSSDLTVLKNKIKELLSKGLKMPTWKY</sequence>
<dbReference type="AlphaFoldDB" id="A0A286TW50"/>
<dbReference type="GO" id="GO:0000160">
    <property type="term" value="P:phosphorelay signal transduction system"/>
    <property type="evidence" value="ECO:0007669"/>
    <property type="project" value="InterPro"/>
</dbReference>
<dbReference type="Proteomes" id="UP000218542">
    <property type="component" value="Unassembled WGS sequence"/>
</dbReference>
<organism evidence="4 5">
    <name type="scientific">Candidatus Scalindua japonica</name>
    <dbReference type="NCBI Taxonomy" id="1284222"/>
    <lineage>
        <taxon>Bacteria</taxon>
        <taxon>Pseudomonadati</taxon>
        <taxon>Planctomycetota</taxon>
        <taxon>Candidatus Brocadiia</taxon>
        <taxon>Candidatus Brocadiales</taxon>
        <taxon>Candidatus Scalinduaceae</taxon>
        <taxon>Candidatus Scalindua</taxon>
    </lineage>
</organism>
<dbReference type="Pfam" id="PF00072">
    <property type="entry name" value="Response_reg"/>
    <property type="match status" value="1"/>
</dbReference>
<dbReference type="PANTHER" id="PTHR44591">
    <property type="entry name" value="STRESS RESPONSE REGULATOR PROTEIN 1"/>
    <property type="match status" value="1"/>
</dbReference>
<comment type="caution">
    <text evidence="4">The sequence shown here is derived from an EMBL/GenBank/DDBJ whole genome shotgun (WGS) entry which is preliminary data.</text>
</comment>
<reference evidence="4 5" key="1">
    <citation type="journal article" date="2017" name="Environ. Microbiol. Rep.">
        <title>Genetic diversity of marine anaerobic ammonium-oxidizing bacteria as revealed by genomic and proteomic analyses of 'Candidatus Scalindua japonica'.</title>
        <authorList>
            <person name="Oshiki M."/>
            <person name="Mizuto K."/>
            <person name="Kimura Z."/>
            <person name="Kindaichi T."/>
            <person name="Satoh H."/>
            <person name="Okabe S."/>
        </authorList>
    </citation>
    <scope>NUCLEOTIDE SEQUENCE [LARGE SCALE GENOMIC DNA]</scope>
    <source>
        <strain evidence="5">husup-a2</strain>
    </source>
</reference>
<evidence type="ECO:0000259" key="3">
    <source>
        <dbReference type="PROSITE" id="PS50110"/>
    </source>
</evidence>
<dbReference type="PANTHER" id="PTHR44591:SF18">
    <property type="entry name" value="REGULATORY PROTEIN"/>
    <property type="match status" value="1"/>
</dbReference>
<dbReference type="SMART" id="SM00448">
    <property type="entry name" value="REC"/>
    <property type="match status" value="1"/>
</dbReference>
<evidence type="ECO:0000256" key="2">
    <source>
        <dbReference type="PROSITE-ProRule" id="PRU00169"/>
    </source>
</evidence>
<evidence type="ECO:0000313" key="4">
    <source>
        <dbReference type="EMBL" id="GAX60095.1"/>
    </source>
</evidence>
<comment type="caution">
    <text evidence="2">Lacks conserved residue(s) required for the propagation of feature annotation.</text>
</comment>